<dbReference type="InterPro" id="IPR003594">
    <property type="entry name" value="HATPase_dom"/>
</dbReference>
<dbReference type="OrthoDB" id="303614at2759"/>
<dbReference type="AlphaFoldDB" id="A0A8H7T2I3"/>
<evidence type="ECO:0000256" key="3">
    <source>
        <dbReference type="ARBA" id="ARBA00022679"/>
    </source>
</evidence>
<dbReference type="Pfam" id="PF00072">
    <property type="entry name" value="Response_reg"/>
    <property type="match status" value="1"/>
</dbReference>
<dbReference type="InterPro" id="IPR001789">
    <property type="entry name" value="Sig_transdc_resp-reg_receiver"/>
</dbReference>
<dbReference type="InterPro" id="IPR011006">
    <property type="entry name" value="CheY-like_superfamily"/>
</dbReference>
<dbReference type="InterPro" id="IPR036890">
    <property type="entry name" value="HATPase_C_sf"/>
</dbReference>
<comment type="catalytic activity">
    <reaction evidence="1">
        <text>ATP + protein L-histidine = ADP + protein N-phospho-L-histidine.</text>
        <dbReference type="EC" id="2.7.13.3"/>
    </reaction>
</comment>
<dbReference type="SMART" id="SM00387">
    <property type="entry name" value="HATPase_c"/>
    <property type="match status" value="1"/>
</dbReference>
<dbReference type="Gene3D" id="3.40.50.2300">
    <property type="match status" value="1"/>
</dbReference>
<gene>
    <name evidence="10" type="ORF">IFR04_013459</name>
</gene>
<name>A0A8H7T2I3_9HELO</name>
<feature type="coiled-coil region" evidence="6">
    <location>
        <begin position="111"/>
        <end position="138"/>
    </location>
</feature>
<feature type="region of interest" description="Disordered" evidence="7">
    <location>
        <begin position="155"/>
        <end position="198"/>
    </location>
</feature>
<dbReference type="GO" id="GO:0005886">
    <property type="term" value="C:plasma membrane"/>
    <property type="evidence" value="ECO:0007669"/>
    <property type="project" value="TreeGrafter"/>
</dbReference>
<dbReference type="Gene3D" id="3.30.565.10">
    <property type="entry name" value="Histidine kinase-like ATPase, C-terminal domain"/>
    <property type="match status" value="1"/>
</dbReference>
<evidence type="ECO:0000256" key="6">
    <source>
        <dbReference type="SAM" id="Coils"/>
    </source>
</evidence>
<dbReference type="InterPro" id="IPR004358">
    <property type="entry name" value="Sig_transdc_His_kin-like_C"/>
</dbReference>
<dbReference type="PROSITE" id="PS50110">
    <property type="entry name" value="RESPONSE_REGULATORY"/>
    <property type="match status" value="1"/>
</dbReference>
<keyword evidence="5" id="KW-0597">Phosphoprotein</keyword>
<feature type="modified residue" description="4-aspartylphosphate" evidence="5">
    <location>
        <position position="859"/>
    </location>
</feature>
<evidence type="ECO:0000256" key="2">
    <source>
        <dbReference type="ARBA" id="ARBA00012438"/>
    </source>
</evidence>
<feature type="domain" description="Response regulatory" evidence="9">
    <location>
        <begin position="804"/>
        <end position="968"/>
    </location>
</feature>
<dbReference type="SMART" id="SM00448">
    <property type="entry name" value="REC"/>
    <property type="match status" value="1"/>
</dbReference>
<keyword evidence="3" id="KW-0808">Transferase</keyword>
<evidence type="ECO:0000256" key="4">
    <source>
        <dbReference type="ARBA" id="ARBA00022777"/>
    </source>
</evidence>
<reference evidence="10" key="1">
    <citation type="submission" date="2021-02" db="EMBL/GenBank/DDBJ databases">
        <title>Genome sequence Cadophora malorum strain M34.</title>
        <authorList>
            <person name="Stefanovic E."/>
            <person name="Vu D."/>
            <person name="Scully C."/>
            <person name="Dijksterhuis J."/>
            <person name="Roader J."/>
            <person name="Houbraken J."/>
        </authorList>
    </citation>
    <scope>NUCLEOTIDE SEQUENCE</scope>
    <source>
        <strain evidence="10">M34</strain>
    </source>
</reference>
<dbReference type="SUPFAM" id="SSF55874">
    <property type="entry name" value="ATPase domain of HSP90 chaperone/DNA topoisomerase II/histidine kinase"/>
    <property type="match status" value="1"/>
</dbReference>
<feature type="compositionally biased region" description="Basic and acidic residues" evidence="7">
    <location>
        <begin position="884"/>
        <end position="893"/>
    </location>
</feature>
<comment type="caution">
    <text evidence="10">The sequence shown here is derived from an EMBL/GenBank/DDBJ whole genome shotgun (WGS) entry which is preliminary data.</text>
</comment>
<dbReference type="GO" id="GO:0009927">
    <property type="term" value="F:histidine phosphotransfer kinase activity"/>
    <property type="evidence" value="ECO:0007669"/>
    <property type="project" value="TreeGrafter"/>
</dbReference>
<dbReference type="GO" id="GO:0000155">
    <property type="term" value="F:phosphorelay sensor kinase activity"/>
    <property type="evidence" value="ECO:0007669"/>
    <property type="project" value="TreeGrafter"/>
</dbReference>
<dbReference type="PANTHER" id="PTHR43047:SF72">
    <property type="entry name" value="OSMOSENSING HISTIDINE PROTEIN KINASE SLN1"/>
    <property type="match status" value="1"/>
</dbReference>
<evidence type="ECO:0000256" key="1">
    <source>
        <dbReference type="ARBA" id="ARBA00000085"/>
    </source>
</evidence>
<dbReference type="EC" id="2.7.13.3" evidence="2"/>
<dbReference type="InterPro" id="IPR005467">
    <property type="entry name" value="His_kinase_dom"/>
</dbReference>
<feature type="compositionally biased region" description="Basic and acidic residues" evidence="7">
    <location>
        <begin position="162"/>
        <end position="176"/>
    </location>
</feature>
<evidence type="ECO:0000313" key="10">
    <source>
        <dbReference type="EMBL" id="KAG4413400.1"/>
    </source>
</evidence>
<evidence type="ECO:0000256" key="5">
    <source>
        <dbReference type="PROSITE-ProRule" id="PRU00169"/>
    </source>
</evidence>
<feature type="region of interest" description="Disordered" evidence="7">
    <location>
        <begin position="884"/>
        <end position="916"/>
    </location>
</feature>
<dbReference type="EMBL" id="JAFJYH010000316">
    <property type="protein sequence ID" value="KAG4413400.1"/>
    <property type="molecule type" value="Genomic_DNA"/>
</dbReference>
<proteinExistence type="predicted"/>
<keyword evidence="6" id="KW-0175">Coiled coil</keyword>
<dbReference type="PRINTS" id="PR00344">
    <property type="entry name" value="BCTRLSENSOR"/>
</dbReference>
<keyword evidence="4" id="KW-0418">Kinase</keyword>
<dbReference type="PROSITE" id="PS50109">
    <property type="entry name" value="HIS_KIN"/>
    <property type="match status" value="1"/>
</dbReference>
<feature type="compositionally biased region" description="Basic and acidic residues" evidence="7">
    <location>
        <begin position="903"/>
        <end position="915"/>
    </location>
</feature>
<organism evidence="10 11">
    <name type="scientific">Cadophora malorum</name>
    <dbReference type="NCBI Taxonomy" id="108018"/>
    <lineage>
        <taxon>Eukaryota</taxon>
        <taxon>Fungi</taxon>
        <taxon>Dikarya</taxon>
        <taxon>Ascomycota</taxon>
        <taxon>Pezizomycotina</taxon>
        <taxon>Leotiomycetes</taxon>
        <taxon>Helotiales</taxon>
        <taxon>Ploettnerulaceae</taxon>
        <taxon>Cadophora</taxon>
    </lineage>
</organism>
<feature type="compositionally biased region" description="Polar residues" evidence="7">
    <location>
        <begin position="735"/>
        <end position="749"/>
    </location>
</feature>
<accession>A0A8H7T2I3</accession>
<keyword evidence="11" id="KW-1185">Reference proteome</keyword>
<feature type="domain" description="Histidine kinase" evidence="8">
    <location>
        <begin position="445"/>
        <end position="562"/>
    </location>
</feature>
<evidence type="ECO:0000313" key="11">
    <source>
        <dbReference type="Proteomes" id="UP000664132"/>
    </source>
</evidence>
<dbReference type="SUPFAM" id="SSF52172">
    <property type="entry name" value="CheY-like"/>
    <property type="match status" value="1"/>
</dbReference>
<protein>
    <recommendedName>
        <fullName evidence="2">histidine kinase</fullName>
        <ecNumber evidence="2">2.7.13.3</ecNumber>
    </recommendedName>
</protein>
<sequence>MEHSSNQSPPSRVTESQRALELRKFFAPLEEEQEHFDEPNNGILIGDAALSAYAETVTWRLRGIHAMVSLVDRAGQYFIAGAISDNDGVVTNDSSWFGSTFIPNLGGPYLFQQAANVMEHLETRRQAAERRRVILMSQGIATFLEKASLVMSPGPEAASTSLDKKSQASAMDERRPNPAGTWVSGGHSVSETEEPSEPLNATVVDKISMTLDQAAVILRKSLELNSGGVVFLDTTIGFTATSCTDAYLDDTTIVGTQFQQNKDQQPQQQQETGNSSLKQPVYEVGKKLSQQSIKASTSKHRMSKVQAISAAEIATSDLDSSILDGKTLQSLLNSYPKGNNCSGTLLDTIDHILDYSKINSFERSDTKDTISNELYRVTNLALLCEDLVNGMIVAREFRGAQSTYLSSIAPPNDLEASHNPPSPAVNIILDIEHQDWNFKVQAGALRRIIMNIFGNAQKYTTSGYILIQVRLRKMAQDGSTETAGTSDSELLIRVRDTGKGMSSEYMERKLYRPFAQEDNFATGVGLGLSIVRSIVNQLRGKILIQSEPGEGTDVEITIPIEKPDGSEIAQAIPVGWTKSRDDAEGAVQAVRARASGKRVLISRAVRYDVATRPQEESWNCIERYCSEWFNYQVILGDRKETQSMSADLIITDHYDEAKLDPSGPDGRRILVVHDHIVPHEETRQHHFPVGSIYAPIGPFKLARCILAILDPDPCPPPPSTPKERFMAPPMIPSKPTVSQSYEGSLQRPASASRLPDAGHDQTFANSRPLIFHPPSQVAAQALKENQPSNSPSQKSSQNPTNGLQILAVDDNVLNLQLLHRFLLKRKSDSVGTACNGHEALVSVREASNKGIHFDIIFMDISMPEMDGFEATRLIRSFERSLAHRSASENEHPSVVDAPPGEGRVTEDRGEIEEHRHGRKKAVHRAYVVALTGLASQRARDEAEASGFDDFLTKPVSFEKIGSLLKRLSMEKVVER</sequence>
<dbReference type="Pfam" id="PF02518">
    <property type="entry name" value="HATPase_c"/>
    <property type="match status" value="1"/>
</dbReference>
<evidence type="ECO:0000259" key="9">
    <source>
        <dbReference type="PROSITE" id="PS50110"/>
    </source>
</evidence>
<evidence type="ECO:0000259" key="8">
    <source>
        <dbReference type="PROSITE" id="PS50109"/>
    </source>
</evidence>
<dbReference type="PANTHER" id="PTHR43047">
    <property type="entry name" value="TWO-COMPONENT HISTIDINE PROTEIN KINASE"/>
    <property type="match status" value="1"/>
</dbReference>
<evidence type="ECO:0000256" key="7">
    <source>
        <dbReference type="SAM" id="MobiDB-lite"/>
    </source>
</evidence>
<dbReference type="CDD" id="cd17546">
    <property type="entry name" value="REC_hyHK_CKI1_RcsC-like"/>
    <property type="match status" value="1"/>
</dbReference>
<feature type="region of interest" description="Disordered" evidence="7">
    <location>
        <begin position="259"/>
        <end position="281"/>
    </location>
</feature>
<feature type="region of interest" description="Disordered" evidence="7">
    <location>
        <begin position="715"/>
        <end position="768"/>
    </location>
</feature>
<feature type="compositionally biased region" description="Low complexity" evidence="7">
    <location>
        <begin position="259"/>
        <end position="270"/>
    </location>
</feature>
<dbReference type="Proteomes" id="UP000664132">
    <property type="component" value="Unassembled WGS sequence"/>
</dbReference>